<feature type="domain" description="Thymidylate kinase-like" evidence="11">
    <location>
        <begin position="9"/>
        <end position="175"/>
    </location>
</feature>
<dbReference type="AlphaFoldDB" id="A0A9D1UQ13"/>
<sequence>MAGTLIVCEGTDGSGKSTQFSLLCRRLEAENAAFRRLVFPQYSEPSSALIRMYLGGEFGSHPADVNAYAASAFYAVDRYASWKKVWGDDYTNGGLILSDRYTSSNAVHQACKLPEDQWEDFFRWLDDFEHGKLGLPRPQLVLYLDMPTELAVSLLRSREAQSHTKGDIHEVDTEYLALCHRTARKAASCLGWTTISCVDDSGALRAPQDIHQEIWETVQPYISPAKG</sequence>
<dbReference type="PANTHER" id="PTHR10344">
    <property type="entry name" value="THYMIDYLATE KINASE"/>
    <property type="match status" value="1"/>
</dbReference>
<dbReference type="GO" id="GO:0005524">
    <property type="term" value="F:ATP binding"/>
    <property type="evidence" value="ECO:0007669"/>
    <property type="project" value="UniProtKB-UniRule"/>
</dbReference>
<dbReference type="HAMAP" id="MF_00165">
    <property type="entry name" value="Thymidylate_kinase"/>
    <property type="match status" value="1"/>
</dbReference>
<feature type="binding site" evidence="10">
    <location>
        <begin position="10"/>
        <end position="17"/>
    </location>
    <ligand>
        <name>ATP</name>
        <dbReference type="ChEBI" id="CHEBI:30616"/>
    </ligand>
</feature>
<dbReference type="EMBL" id="DXGA01000180">
    <property type="protein sequence ID" value="HIW94545.1"/>
    <property type="molecule type" value="Genomic_DNA"/>
</dbReference>
<evidence type="ECO:0000313" key="13">
    <source>
        <dbReference type="Proteomes" id="UP000824192"/>
    </source>
</evidence>
<keyword evidence="6 10" id="KW-0547">Nucleotide-binding</keyword>
<dbReference type="Gene3D" id="3.40.50.300">
    <property type="entry name" value="P-loop containing nucleotide triphosphate hydrolases"/>
    <property type="match status" value="1"/>
</dbReference>
<reference evidence="12" key="1">
    <citation type="journal article" date="2021" name="PeerJ">
        <title>Extensive microbial diversity within the chicken gut microbiome revealed by metagenomics and culture.</title>
        <authorList>
            <person name="Gilroy R."/>
            <person name="Ravi A."/>
            <person name="Getino M."/>
            <person name="Pursley I."/>
            <person name="Horton D.L."/>
            <person name="Alikhan N.F."/>
            <person name="Baker D."/>
            <person name="Gharbi K."/>
            <person name="Hall N."/>
            <person name="Watson M."/>
            <person name="Adriaenssens E.M."/>
            <person name="Foster-Nyarko E."/>
            <person name="Jarju S."/>
            <person name="Secka A."/>
            <person name="Antonio M."/>
            <person name="Oren A."/>
            <person name="Chaudhuri R.R."/>
            <person name="La Ragione R."/>
            <person name="Hildebrand F."/>
            <person name="Pallen M.J."/>
        </authorList>
    </citation>
    <scope>NUCLEOTIDE SEQUENCE</scope>
    <source>
        <strain evidence="12">ChiGjej6B6-1540</strain>
    </source>
</reference>
<reference evidence="12" key="2">
    <citation type="submission" date="2021-04" db="EMBL/GenBank/DDBJ databases">
        <authorList>
            <person name="Gilroy R."/>
        </authorList>
    </citation>
    <scope>NUCLEOTIDE SEQUENCE</scope>
    <source>
        <strain evidence="12">ChiGjej6B6-1540</strain>
    </source>
</reference>
<gene>
    <name evidence="10" type="primary">tmk</name>
    <name evidence="12" type="ORF">H9868_08430</name>
</gene>
<protein>
    <recommendedName>
        <fullName evidence="3 10">Thymidylate kinase</fullName>
        <ecNumber evidence="2 10">2.7.4.9</ecNumber>
    </recommendedName>
    <alternativeName>
        <fullName evidence="10">dTMP kinase</fullName>
    </alternativeName>
</protein>
<keyword evidence="5 10" id="KW-0545">Nucleotide biosynthesis</keyword>
<organism evidence="12 13">
    <name type="scientific">Candidatus Flavonifractor merdipullorum</name>
    <dbReference type="NCBI Taxonomy" id="2838590"/>
    <lineage>
        <taxon>Bacteria</taxon>
        <taxon>Bacillati</taxon>
        <taxon>Bacillota</taxon>
        <taxon>Clostridia</taxon>
        <taxon>Eubacteriales</taxon>
        <taxon>Oscillospiraceae</taxon>
        <taxon>Flavonifractor</taxon>
    </lineage>
</organism>
<dbReference type="PANTHER" id="PTHR10344:SF4">
    <property type="entry name" value="UMP-CMP KINASE 2, MITOCHONDRIAL"/>
    <property type="match status" value="1"/>
</dbReference>
<evidence type="ECO:0000256" key="1">
    <source>
        <dbReference type="ARBA" id="ARBA00009776"/>
    </source>
</evidence>
<evidence type="ECO:0000256" key="6">
    <source>
        <dbReference type="ARBA" id="ARBA00022741"/>
    </source>
</evidence>
<proteinExistence type="inferred from homology"/>
<keyword evidence="7 10" id="KW-0418">Kinase</keyword>
<evidence type="ECO:0000313" key="12">
    <source>
        <dbReference type="EMBL" id="HIW94545.1"/>
    </source>
</evidence>
<evidence type="ECO:0000256" key="4">
    <source>
        <dbReference type="ARBA" id="ARBA00022679"/>
    </source>
</evidence>
<dbReference type="GO" id="GO:0004798">
    <property type="term" value="F:dTMP kinase activity"/>
    <property type="evidence" value="ECO:0007669"/>
    <property type="project" value="UniProtKB-UniRule"/>
</dbReference>
<keyword evidence="4 10" id="KW-0808">Transferase</keyword>
<dbReference type="SUPFAM" id="SSF52540">
    <property type="entry name" value="P-loop containing nucleoside triphosphate hydrolases"/>
    <property type="match status" value="1"/>
</dbReference>
<name>A0A9D1UQ13_9FIRM</name>
<evidence type="ECO:0000256" key="5">
    <source>
        <dbReference type="ARBA" id="ARBA00022727"/>
    </source>
</evidence>
<evidence type="ECO:0000259" key="11">
    <source>
        <dbReference type="Pfam" id="PF02223"/>
    </source>
</evidence>
<dbReference type="GO" id="GO:0006227">
    <property type="term" value="P:dUDP biosynthetic process"/>
    <property type="evidence" value="ECO:0007669"/>
    <property type="project" value="TreeGrafter"/>
</dbReference>
<dbReference type="Pfam" id="PF02223">
    <property type="entry name" value="Thymidylate_kin"/>
    <property type="match status" value="1"/>
</dbReference>
<dbReference type="EC" id="2.7.4.9" evidence="2 10"/>
<accession>A0A9D1UQ13</accession>
<evidence type="ECO:0000256" key="10">
    <source>
        <dbReference type="HAMAP-Rule" id="MF_00165"/>
    </source>
</evidence>
<dbReference type="Proteomes" id="UP000824192">
    <property type="component" value="Unassembled WGS sequence"/>
</dbReference>
<evidence type="ECO:0000256" key="7">
    <source>
        <dbReference type="ARBA" id="ARBA00022777"/>
    </source>
</evidence>
<keyword evidence="8 10" id="KW-0067">ATP-binding</keyword>
<evidence type="ECO:0000256" key="2">
    <source>
        <dbReference type="ARBA" id="ARBA00012980"/>
    </source>
</evidence>
<evidence type="ECO:0000256" key="3">
    <source>
        <dbReference type="ARBA" id="ARBA00017144"/>
    </source>
</evidence>
<dbReference type="GO" id="GO:0005829">
    <property type="term" value="C:cytosol"/>
    <property type="evidence" value="ECO:0007669"/>
    <property type="project" value="TreeGrafter"/>
</dbReference>
<dbReference type="InterPro" id="IPR039430">
    <property type="entry name" value="Thymidylate_kin-like_dom"/>
</dbReference>
<comment type="caution">
    <text evidence="12">The sequence shown here is derived from an EMBL/GenBank/DDBJ whole genome shotgun (WGS) entry which is preliminary data.</text>
</comment>
<dbReference type="GO" id="GO:0006233">
    <property type="term" value="P:dTDP biosynthetic process"/>
    <property type="evidence" value="ECO:0007669"/>
    <property type="project" value="InterPro"/>
</dbReference>
<comment type="function">
    <text evidence="10">Phosphorylation of dTMP to form dTDP in both de novo and salvage pathways of dTTP synthesis.</text>
</comment>
<evidence type="ECO:0000256" key="8">
    <source>
        <dbReference type="ARBA" id="ARBA00022840"/>
    </source>
</evidence>
<comment type="catalytic activity">
    <reaction evidence="9 10">
        <text>dTMP + ATP = dTDP + ADP</text>
        <dbReference type="Rhea" id="RHEA:13517"/>
        <dbReference type="ChEBI" id="CHEBI:30616"/>
        <dbReference type="ChEBI" id="CHEBI:58369"/>
        <dbReference type="ChEBI" id="CHEBI:63528"/>
        <dbReference type="ChEBI" id="CHEBI:456216"/>
        <dbReference type="EC" id="2.7.4.9"/>
    </reaction>
</comment>
<evidence type="ECO:0000256" key="9">
    <source>
        <dbReference type="ARBA" id="ARBA00048743"/>
    </source>
</evidence>
<dbReference type="GO" id="GO:0006235">
    <property type="term" value="P:dTTP biosynthetic process"/>
    <property type="evidence" value="ECO:0007669"/>
    <property type="project" value="UniProtKB-UniRule"/>
</dbReference>
<dbReference type="InterPro" id="IPR018094">
    <property type="entry name" value="Thymidylate_kinase"/>
</dbReference>
<comment type="similarity">
    <text evidence="1 10">Belongs to the thymidylate kinase family.</text>
</comment>
<dbReference type="InterPro" id="IPR027417">
    <property type="entry name" value="P-loop_NTPase"/>
</dbReference>